<evidence type="ECO:0000313" key="3">
    <source>
        <dbReference type="EMBL" id="KAH3692815.1"/>
    </source>
</evidence>
<gene>
    <name evidence="3" type="ORF">DPMN_194568</name>
</gene>
<dbReference type="GO" id="GO:0005184">
    <property type="term" value="F:neuropeptide hormone activity"/>
    <property type="evidence" value="ECO:0007669"/>
    <property type="project" value="InterPro"/>
</dbReference>
<sequence length="299" mass="33581">MVPSCPLLLLTLMVCANPVASFSSNGLKHVPLTEQELNSTERDNSLQTVQNSFKNKHIKIGERSLPEKHGIVAEKQIGDKQVSSKLVAFPQWNNMFLYNHLLPRAFMRPLRYPSRNFAFVSSSFRTNHSPYAKRDDILTDGIKVTPVNGIYGLNKTNNSTWNENKPNGESYTKSEMDSTGPKIRKRPAGDDENCMRSTAERLMKFQEHISTNEGQLLLTCTGQVTVKQCKGLCNSMVKPDVTAYDGFERSCKCCKDSRRLSRAVTLTLCDIASNEVFGYSLTRQIVEPVECACSECSRH</sequence>
<feature type="chain" id="PRO_5038757811" description="CTCK domain-containing protein" evidence="2">
    <location>
        <begin position="22"/>
        <end position="299"/>
    </location>
</feature>
<dbReference type="PANTHER" id="PTHR41151:SF1">
    <property type="entry name" value="PARTNER OF BURSICON"/>
    <property type="match status" value="1"/>
</dbReference>
<evidence type="ECO:0008006" key="5">
    <source>
        <dbReference type="Google" id="ProtNLM"/>
    </source>
</evidence>
<reference evidence="3" key="1">
    <citation type="journal article" date="2019" name="bioRxiv">
        <title>The Genome of the Zebra Mussel, Dreissena polymorpha: A Resource for Invasive Species Research.</title>
        <authorList>
            <person name="McCartney M.A."/>
            <person name="Auch B."/>
            <person name="Kono T."/>
            <person name="Mallez S."/>
            <person name="Zhang Y."/>
            <person name="Obille A."/>
            <person name="Becker A."/>
            <person name="Abrahante J.E."/>
            <person name="Garbe J."/>
            <person name="Badalamenti J.P."/>
            <person name="Herman A."/>
            <person name="Mangelson H."/>
            <person name="Liachko I."/>
            <person name="Sullivan S."/>
            <person name="Sone E.D."/>
            <person name="Koren S."/>
            <person name="Silverstein K.A.T."/>
            <person name="Beckman K.B."/>
            <person name="Gohl D.M."/>
        </authorList>
    </citation>
    <scope>NUCLEOTIDE SEQUENCE</scope>
    <source>
        <strain evidence="3">Duluth1</strain>
        <tissue evidence="3">Whole animal</tissue>
    </source>
</reference>
<organism evidence="3 4">
    <name type="scientific">Dreissena polymorpha</name>
    <name type="common">Zebra mussel</name>
    <name type="synonym">Mytilus polymorpha</name>
    <dbReference type="NCBI Taxonomy" id="45954"/>
    <lineage>
        <taxon>Eukaryota</taxon>
        <taxon>Metazoa</taxon>
        <taxon>Spiralia</taxon>
        <taxon>Lophotrochozoa</taxon>
        <taxon>Mollusca</taxon>
        <taxon>Bivalvia</taxon>
        <taxon>Autobranchia</taxon>
        <taxon>Heteroconchia</taxon>
        <taxon>Euheterodonta</taxon>
        <taxon>Imparidentia</taxon>
        <taxon>Neoheterodontei</taxon>
        <taxon>Myida</taxon>
        <taxon>Dreissenoidea</taxon>
        <taxon>Dreissenidae</taxon>
        <taxon>Dreissena</taxon>
    </lineage>
</organism>
<dbReference type="Proteomes" id="UP000828390">
    <property type="component" value="Unassembled WGS sequence"/>
</dbReference>
<evidence type="ECO:0000256" key="2">
    <source>
        <dbReference type="SAM" id="SignalP"/>
    </source>
</evidence>
<dbReference type="EMBL" id="JAIWYP010000019">
    <property type="protein sequence ID" value="KAH3692815.1"/>
    <property type="molecule type" value="Genomic_DNA"/>
</dbReference>
<feature type="region of interest" description="Disordered" evidence="1">
    <location>
        <begin position="158"/>
        <end position="191"/>
    </location>
</feature>
<keyword evidence="4" id="KW-1185">Reference proteome</keyword>
<keyword evidence="2" id="KW-0732">Signal</keyword>
<dbReference type="GO" id="GO:0007186">
    <property type="term" value="P:G protein-coupled receptor signaling pathway"/>
    <property type="evidence" value="ECO:0007669"/>
    <property type="project" value="TreeGrafter"/>
</dbReference>
<evidence type="ECO:0000313" key="4">
    <source>
        <dbReference type="Proteomes" id="UP000828390"/>
    </source>
</evidence>
<protein>
    <recommendedName>
        <fullName evidence="5">CTCK domain-containing protein</fullName>
    </recommendedName>
</protein>
<dbReference type="PANTHER" id="PTHR41151">
    <property type="entry name" value="PARTNER OF BURSICON"/>
    <property type="match status" value="1"/>
</dbReference>
<proteinExistence type="predicted"/>
<dbReference type="InterPro" id="IPR034441">
    <property type="entry name" value="Bursicon_suB"/>
</dbReference>
<comment type="caution">
    <text evidence="3">The sequence shown here is derived from an EMBL/GenBank/DDBJ whole genome shotgun (WGS) entry which is preliminary data.</text>
</comment>
<accession>A0A9D4BFG8</accession>
<feature type="compositionally biased region" description="Polar residues" evidence="1">
    <location>
        <begin position="158"/>
        <end position="173"/>
    </location>
</feature>
<dbReference type="GO" id="GO:0001664">
    <property type="term" value="F:G protein-coupled receptor binding"/>
    <property type="evidence" value="ECO:0007669"/>
    <property type="project" value="InterPro"/>
</dbReference>
<reference evidence="3" key="2">
    <citation type="submission" date="2020-11" db="EMBL/GenBank/DDBJ databases">
        <authorList>
            <person name="McCartney M.A."/>
            <person name="Auch B."/>
            <person name="Kono T."/>
            <person name="Mallez S."/>
            <person name="Becker A."/>
            <person name="Gohl D.M."/>
            <person name="Silverstein K.A.T."/>
            <person name="Koren S."/>
            <person name="Bechman K.B."/>
            <person name="Herman A."/>
            <person name="Abrahante J.E."/>
            <person name="Garbe J."/>
        </authorList>
    </citation>
    <scope>NUCLEOTIDE SEQUENCE</scope>
    <source>
        <strain evidence="3">Duluth1</strain>
        <tissue evidence="3">Whole animal</tissue>
    </source>
</reference>
<evidence type="ECO:0000256" key="1">
    <source>
        <dbReference type="SAM" id="MobiDB-lite"/>
    </source>
</evidence>
<name>A0A9D4BFG8_DREPO</name>
<dbReference type="AlphaFoldDB" id="A0A9D4BFG8"/>
<feature type="signal peptide" evidence="2">
    <location>
        <begin position="1"/>
        <end position="21"/>
    </location>
</feature>
<dbReference type="GO" id="GO:0031395">
    <property type="term" value="C:bursicon neuropeptide hormone complex"/>
    <property type="evidence" value="ECO:0007669"/>
    <property type="project" value="InterPro"/>
</dbReference>